<comment type="caution">
    <text evidence="2">The sequence shown here is derived from an EMBL/GenBank/DDBJ whole genome shotgun (WGS) entry which is preliminary data.</text>
</comment>
<feature type="region of interest" description="Disordered" evidence="1">
    <location>
        <begin position="55"/>
        <end position="75"/>
    </location>
</feature>
<keyword evidence="3" id="KW-1185">Reference proteome</keyword>
<evidence type="ECO:0000313" key="3">
    <source>
        <dbReference type="Proteomes" id="UP001595867"/>
    </source>
</evidence>
<proteinExistence type="predicted"/>
<evidence type="ECO:0000256" key="1">
    <source>
        <dbReference type="SAM" id="MobiDB-lite"/>
    </source>
</evidence>
<evidence type="ECO:0008006" key="4">
    <source>
        <dbReference type="Google" id="ProtNLM"/>
    </source>
</evidence>
<evidence type="ECO:0000313" key="2">
    <source>
        <dbReference type="EMBL" id="MFC4065731.1"/>
    </source>
</evidence>
<dbReference type="RefSeq" id="WP_378066709.1">
    <property type="nucleotide sequence ID" value="NZ_JBHSBL010000012.1"/>
</dbReference>
<gene>
    <name evidence="2" type="ORF">ACFO0C_12380</name>
</gene>
<organism evidence="2 3">
    <name type="scientific">Actinoplanes subglobosus</name>
    <dbReference type="NCBI Taxonomy" id="1547892"/>
    <lineage>
        <taxon>Bacteria</taxon>
        <taxon>Bacillati</taxon>
        <taxon>Actinomycetota</taxon>
        <taxon>Actinomycetes</taxon>
        <taxon>Micromonosporales</taxon>
        <taxon>Micromonosporaceae</taxon>
        <taxon>Actinoplanes</taxon>
    </lineage>
</organism>
<reference evidence="3" key="1">
    <citation type="journal article" date="2019" name="Int. J. Syst. Evol. Microbiol.">
        <title>The Global Catalogue of Microorganisms (GCM) 10K type strain sequencing project: providing services to taxonomists for standard genome sequencing and annotation.</title>
        <authorList>
            <consortium name="The Broad Institute Genomics Platform"/>
            <consortium name="The Broad Institute Genome Sequencing Center for Infectious Disease"/>
            <person name="Wu L."/>
            <person name="Ma J."/>
        </authorList>
    </citation>
    <scope>NUCLEOTIDE SEQUENCE [LARGE SCALE GENOMIC DNA]</scope>
    <source>
        <strain evidence="3">TBRC 5832</strain>
    </source>
</reference>
<protein>
    <recommendedName>
        <fullName evidence="4">FXSXX-COOH protein</fullName>
    </recommendedName>
</protein>
<accession>A0ABV8IPZ9</accession>
<sequence>MGGADQGLPGASRLIDVTDLPLDRLIADGDTVLSNAVTALLIEFDRGREVLSAFDNYAGDPPDSPAAEPTGEAAE</sequence>
<name>A0ABV8IPZ9_9ACTN</name>
<dbReference type="EMBL" id="JBHSBL010000012">
    <property type="protein sequence ID" value="MFC4065731.1"/>
    <property type="molecule type" value="Genomic_DNA"/>
</dbReference>
<dbReference type="Proteomes" id="UP001595867">
    <property type="component" value="Unassembled WGS sequence"/>
</dbReference>